<dbReference type="RefSeq" id="WP_119772558.1">
    <property type="nucleotide sequence ID" value="NZ_QYUO01000003.1"/>
</dbReference>
<reference evidence="6" key="1">
    <citation type="submission" date="2018-09" db="EMBL/GenBank/DDBJ databases">
        <authorList>
            <person name="Zhu H."/>
        </authorList>
    </citation>
    <scope>NUCLEOTIDE SEQUENCE [LARGE SCALE GENOMIC DNA]</scope>
    <source>
        <strain evidence="6">K1R23-30</strain>
    </source>
</reference>
<evidence type="ECO:0000313" key="5">
    <source>
        <dbReference type="EMBL" id="RJF92590.1"/>
    </source>
</evidence>
<dbReference type="PANTHER" id="PTHR48081">
    <property type="entry name" value="AB HYDROLASE SUPERFAMILY PROTEIN C4A8.06C"/>
    <property type="match status" value="1"/>
</dbReference>
<organism evidence="5 6">
    <name type="scientific">Noviherbaspirillum saxi</name>
    <dbReference type="NCBI Taxonomy" id="2320863"/>
    <lineage>
        <taxon>Bacteria</taxon>
        <taxon>Pseudomonadati</taxon>
        <taxon>Pseudomonadota</taxon>
        <taxon>Betaproteobacteria</taxon>
        <taxon>Burkholderiales</taxon>
        <taxon>Oxalobacteraceae</taxon>
        <taxon>Noviherbaspirillum</taxon>
    </lineage>
</organism>
<comment type="similarity">
    <text evidence="1">Belongs to the 'GDXG' lipolytic enzyme family.</text>
</comment>
<dbReference type="GO" id="GO:0016787">
    <property type="term" value="F:hydrolase activity"/>
    <property type="evidence" value="ECO:0007669"/>
    <property type="project" value="UniProtKB-KW"/>
</dbReference>
<dbReference type="Pfam" id="PF07859">
    <property type="entry name" value="Abhydrolase_3"/>
    <property type="match status" value="1"/>
</dbReference>
<comment type="caution">
    <text evidence="5">The sequence shown here is derived from an EMBL/GenBank/DDBJ whole genome shotgun (WGS) entry which is preliminary data.</text>
</comment>
<dbReference type="InterPro" id="IPR002168">
    <property type="entry name" value="Lipase_GDXG_HIS_AS"/>
</dbReference>
<dbReference type="PANTHER" id="PTHR48081:SF8">
    <property type="entry name" value="ALPHA_BETA HYDROLASE FOLD-3 DOMAIN-CONTAINING PROTEIN-RELATED"/>
    <property type="match status" value="1"/>
</dbReference>
<gene>
    <name evidence="5" type="ORF">D3871_28795</name>
</gene>
<feature type="domain" description="Alpha/beta hydrolase fold-3" evidence="4">
    <location>
        <begin position="76"/>
        <end position="284"/>
    </location>
</feature>
<dbReference type="AlphaFoldDB" id="A0A3A3FHE8"/>
<dbReference type="Proteomes" id="UP000265955">
    <property type="component" value="Unassembled WGS sequence"/>
</dbReference>
<feature type="active site" evidence="3">
    <location>
        <position position="154"/>
    </location>
</feature>
<dbReference type="SUPFAM" id="SSF53474">
    <property type="entry name" value="alpha/beta-Hydrolases"/>
    <property type="match status" value="1"/>
</dbReference>
<evidence type="ECO:0000259" key="4">
    <source>
        <dbReference type="Pfam" id="PF07859"/>
    </source>
</evidence>
<sequence length="310" mass="33593">MAIDPQAAAILQMFAAMPEPDYASLDGVSYRAMMAQQSLPVSNEPVASITHHQVPVAGGDITLRAYRPGPGTLPAIVFFHGGGWVSCSLDTHDNLCRRLANRSNCMVISVDYRLAPESPFPGPVEDACAALRWVHAQAASLGLDPNRLAVSGDSAGANLAAACALLSRDRALELPRLAHQLLFYPVMDAACDTASFDAYASGYLLTRNLMQWYWKQYLRKPSDAADMRACPVRADSFTGLPDATVITAEYDPLRDEGMRYAECLRQAGVPVQHKCWDGVFHGFASMTGLMTAADEALEFAARAIRHAMVD</sequence>
<dbReference type="InterPro" id="IPR029058">
    <property type="entry name" value="AB_hydrolase_fold"/>
</dbReference>
<dbReference type="InterPro" id="IPR050300">
    <property type="entry name" value="GDXG_lipolytic_enzyme"/>
</dbReference>
<dbReference type="FunFam" id="3.40.50.1820:FF:000089">
    <property type="entry name" value="Alpha/beta hydrolase"/>
    <property type="match status" value="1"/>
</dbReference>
<dbReference type="EMBL" id="QYUO01000003">
    <property type="protein sequence ID" value="RJF92590.1"/>
    <property type="molecule type" value="Genomic_DNA"/>
</dbReference>
<dbReference type="Gene3D" id="3.40.50.1820">
    <property type="entry name" value="alpha/beta hydrolase"/>
    <property type="match status" value="1"/>
</dbReference>
<proteinExistence type="inferred from homology"/>
<dbReference type="OrthoDB" id="9794445at2"/>
<dbReference type="InterPro" id="IPR033140">
    <property type="entry name" value="Lipase_GDXG_put_SER_AS"/>
</dbReference>
<evidence type="ECO:0000256" key="1">
    <source>
        <dbReference type="ARBA" id="ARBA00010515"/>
    </source>
</evidence>
<evidence type="ECO:0000313" key="6">
    <source>
        <dbReference type="Proteomes" id="UP000265955"/>
    </source>
</evidence>
<dbReference type="PROSITE" id="PS01174">
    <property type="entry name" value="LIPASE_GDXG_SER"/>
    <property type="match status" value="1"/>
</dbReference>
<dbReference type="InterPro" id="IPR013094">
    <property type="entry name" value="AB_hydrolase_3"/>
</dbReference>
<evidence type="ECO:0000256" key="3">
    <source>
        <dbReference type="PROSITE-ProRule" id="PRU10038"/>
    </source>
</evidence>
<dbReference type="PROSITE" id="PS01173">
    <property type="entry name" value="LIPASE_GDXG_HIS"/>
    <property type="match status" value="1"/>
</dbReference>
<accession>A0A3A3FHE8</accession>
<protein>
    <submittedName>
        <fullName evidence="5">Alpha/beta hydrolase</fullName>
    </submittedName>
</protein>
<keyword evidence="2 5" id="KW-0378">Hydrolase</keyword>
<name>A0A3A3FHE8_9BURK</name>
<evidence type="ECO:0000256" key="2">
    <source>
        <dbReference type="ARBA" id="ARBA00022801"/>
    </source>
</evidence>
<keyword evidence="6" id="KW-1185">Reference proteome</keyword>